<evidence type="ECO:0000313" key="9">
    <source>
        <dbReference type="Proteomes" id="UP000293360"/>
    </source>
</evidence>
<dbReference type="SUPFAM" id="SSF57701">
    <property type="entry name" value="Zn2/Cys6 DNA-binding domain"/>
    <property type="match status" value="1"/>
</dbReference>
<keyword evidence="2" id="KW-0479">Metal-binding</keyword>
<dbReference type="PANTHER" id="PTHR47338:SF5">
    <property type="entry name" value="ZN(II)2CYS6 TRANSCRIPTION FACTOR (EUROFUNG)"/>
    <property type="match status" value="1"/>
</dbReference>
<dbReference type="SMART" id="SM00066">
    <property type="entry name" value="GAL4"/>
    <property type="match status" value="1"/>
</dbReference>
<dbReference type="PROSITE" id="PS00463">
    <property type="entry name" value="ZN2_CY6_FUNGAL_1"/>
    <property type="match status" value="1"/>
</dbReference>
<sequence length="937" mass="104867">MRAFDRTPIRIQSILSPPSPADSNEHTVKSPFQAATKSYVGQSFAPPADAPLIHPTPTAPPERQQSNTERPQAGGLGGGVGGLADEERKPLMAAPLESKKPPKVRPPMRSSIACLRCRRSKIKCENNGGNPPCDSCIKTGKECVFKVPDANPTPPKRTDPPSGIKQERDGGSERKKLRKFDEFSKIDHEKASVYAEEVLAAPFLTEDLWEQVLDLYKLHFAPELPFLHLPTMKEKLGRRFRSSQADPDFNFVLLGVLTLTARFHPDLVKYLAHVCNNQPGNARSRPIQTQIDPTAASEYYADILTTALGPLRTAFKTASLERVQAWLMLGLYEWSQTTKDTGGLGAWMCVGNAIRLAQYLGLGFGDLDSPSSGSGQRTGRSQGKPASYQSQIALEKEMKRRTMFSCFILDRMLSCGKERVVSIQRDDLRIQLPCSEDKFDLAMEAQTGFLKDRGRGGTDDSVLRRFILLVDIWGEVSRYSSEGGRLNETYPPWDELSTFCRLDGELQAFDKDLPDTFTFSRSNYFKHENHQASSVYVLLHMLRSLCQIMLHREYIPFIPIRCKEPEGPLDRPLIPKEDAPAGWWRRSAEQVFKPARDIVDLIEICQRKDRLPQSTLVLFAIWTASFVGLYAYHFPQMDTESHMLNYNYEDSAQETSKPDVLHHGPTALTYTTLLKMSTWLNMADTYVSIFRQMDNYFVAIKQDFHKFSKQGEASSEKARLSIRRGGSGGGLEEYQQMLGPLKGFGPLRPEEHAHLDNSERSRADTVERSSSAGSDAHAVPPLSRTATSTPTVSFTAINHTPLLPAQPGRNQGTPYWPLGLQSSHSDSYADSWRCHGSPHHQPPLPHLHGCPPTPAAMLEPTTVAQQALDRVAPHCDNHEDFFKQLEKQAPRRWSTTGDLRLLATGETQDFDLLFAGEPFLPPPTNSPYPYVEQAANY</sequence>
<dbReference type="InterPro" id="IPR050815">
    <property type="entry name" value="TF_fung"/>
</dbReference>
<dbReference type="Gene3D" id="4.10.240.10">
    <property type="entry name" value="Zn(2)-C6 fungal-type DNA-binding domain"/>
    <property type="match status" value="1"/>
</dbReference>
<dbReference type="AlphaFoldDB" id="A0A4Q4SWH7"/>
<keyword evidence="3" id="KW-0805">Transcription regulation</keyword>
<feature type="region of interest" description="Disordered" evidence="6">
    <location>
        <begin position="743"/>
        <end position="787"/>
    </location>
</feature>
<feature type="domain" description="Zn(2)-C6 fungal-type" evidence="7">
    <location>
        <begin position="113"/>
        <end position="145"/>
    </location>
</feature>
<dbReference type="CDD" id="cd00067">
    <property type="entry name" value="GAL4"/>
    <property type="match status" value="1"/>
</dbReference>
<feature type="compositionally biased region" description="Basic and acidic residues" evidence="6">
    <location>
        <begin position="165"/>
        <end position="176"/>
    </location>
</feature>
<dbReference type="InterPro" id="IPR001138">
    <property type="entry name" value="Zn2Cys6_DnaBD"/>
</dbReference>
<dbReference type="GO" id="GO:0005634">
    <property type="term" value="C:nucleus"/>
    <property type="evidence" value="ECO:0007669"/>
    <property type="project" value="UniProtKB-SubCell"/>
</dbReference>
<dbReference type="PROSITE" id="PS50048">
    <property type="entry name" value="ZN2_CY6_FUNGAL_2"/>
    <property type="match status" value="1"/>
</dbReference>
<evidence type="ECO:0000256" key="3">
    <source>
        <dbReference type="ARBA" id="ARBA00023015"/>
    </source>
</evidence>
<feature type="region of interest" description="Disordered" evidence="6">
    <location>
        <begin position="1"/>
        <end position="84"/>
    </location>
</feature>
<evidence type="ECO:0000313" key="8">
    <source>
        <dbReference type="EMBL" id="RYO80000.1"/>
    </source>
</evidence>
<dbReference type="CDD" id="cd12148">
    <property type="entry name" value="fungal_TF_MHR"/>
    <property type="match status" value="1"/>
</dbReference>
<dbReference type="InterPro" id="IPR036864">
    <property type="entry name" value="Zn2-C6_fun-type_DNA-bd_sf"/>
</dbReference>
<reference evidence="8 9" key="1">
    <citation type="submission" date="2018-06" db="EMBL/GenBank/DDBJ databases">
        <title>Complete Genomes of Monosporascus.</title>
        <authorList>
            <person name="Robinson A.J."/>
            <person name="Natvig D.O."/>
        </authorList>
    </citation>
    <scope>NUCLEOTIDE SEQUENCE [LARGE SCALE GENOMIC DNA]</scope>
    <source>
        <strain evidence="8 9">CBS 110550</strain>
    </source>
</reference>
<organism evidence="8 9">
    <name type="scientific">Monosporascus ibericus</name>
    <dbReference type="NCBI Taxonomy" id="155417"/>
    <lineage>
        <taxon>Eukaryota</taxon>
        <taxon>Fungi</taxon>
        <taxon>Dikarya</taxon>
        <taxon>Ascomycota</taxon>
        <taxon>Pezizomycotina</taxon>
        <taxon>Sordariomycetes</taxon>
        <taxon>Xylariomycetidae</taxon>
        <taxon>Xylariales</taxon>
        <taxon>Xylariales incertae sedis</taxon>
        <taxon>Monosporascus</taxon>
    </lineage>
</organism>
<evidence type="ECO:0000256" key="2">
    <source>
        <dbReference type="ARBA" id="ARBA00022723"/>
    </source>
</evidence>
<feature type="compositionally biased region" description="Basic and acidic residues" evidence="6">
    <location>
        <begin position="748"/>
        <end position="767"/>
    </location>
</feature>
<gene>
    <name evidence="8" type="ORF">DL764_009946</name>
</gene>
<dbReference type="GO" id="GO:0003677">
    <property type="term" value="F:DNA binding"/>
    <property type="evidence" value="ECO:0007669"/>
    <property type="project" value="InterPro"/>
</dbReference>
<keyword evidence="5" id="KW-0539">Nucleus</keyword>
<keyword evidence="9" id="KW-1185">Reference proteome</keyword>
<comment type="subcellular location">
    <subcellularLocation>
        <location evidence="1">Nucleus</location>
    </subcellularLocation>
</comment>
<protein>
    <recommendedName>
        <fullName evidence="7">Zn(2)-C6 fungal-type domain-containing protein</fullName>
    </recommendedName>
</protein>
<dbReference type="EMBL" id="QJNU01001074">
    <property type="protein sequence ID" value="RYO80000.1"/>
    <property type="molecule type" value="Genomic_DNA"/>
</dbReference>
<evidence type="ECO:0000256" key="4">
    <source>
        <dbReference type="ARBA" id="ARBA00023163"/>
    </source>
</evidence>
<accession>A0A4Q4SWH7</accession>
<dbReference type="Pfam" id="PF04082">
    <property type="entry name" value="Fungal_trans"/>
    <property type="match status" value="1"/>
</dbReference>
<evidence type="ECO:0000256" key="6">
    <source>
        <dbReference type="SAM" id="MobiDB-lite"/>
    </source>
</evidence>
<keyword evidence="4" id="KW-0804">Transcription</keyword>
<evidence type="ECO:0000259" key="7">
    <source>
        <dbReference type="PROSITE" id="PS50048"/>
    </source>
</evidence>
<dbReference type="OrthoDB" id="5370478at2759"/>
<dbReference type="PANTHER" id="PTHR47338">
    <property type="entry name" value="ZN(II)2CYS6 TRANSCRIPTION FACTOR (EUROFUNG)-RELATED"/>
    <property type="match status" value="1"/>
</dbReference>
<dbReference type="STRING" id="155417.A0A4Q4SWH7"/>
<name>A0A4Q4SWH7_9PEZI</name>
<proteinExistence type="predicted"/>
<dbReference type="Proteomes" id="UP000293360">
    <property type="component" value="Unassembled WGS sequence"/>
</dbReference>
<dbReference type="GO" id="GO:0000981">
    <property type="term" value="F:DNA-binding transcription factor activity, RNA polymerase II-specific"/>
    <property type="evidence" value="ECO:0007669"/>
    <property type="project" value="InterPro"/>
</dbReference>
<dbReference type="GO" id="GO:0008270">
    <property type="term" value="F:zinc ion binding"/>
    <property type="evidence" value="ECO:0007669"/>
    <property type="project" value="InterPro"/>
</dbReference>
<evidence type="ECO:0000256" key="5">
    <source>
        <dbReference type="ARBA" id="ARBA00023242"/>
    </source>
</evidence>
<dbReference type="SMART" id="SM00906">
    <property type="entry name" value="Fungal_trans"/>
    <property type="match status" value="1"/>
</dbReference>
<evidence type="ECO:0000256" key="1">
    <source>
        <dbReference type="ARBA" id="ARBA00004123"/>
    </source>
</evidence>
<feature type="region of interest" description="Disordered" evidence="6">
    <location>
        <begin position="148"/>
        <end position="176"/>
    </location>
</feature>
<dbReference type="Pfam" id="PF00172">
    <property type="entry name" value="Zn_clus"/>
    <property type="match status" value="1"/>
</dbReference>
<dbReference type="InterPro" id="IPR007219">
    <property type="entry name" value="XnlR_reg_dom"/>
</dbReference>
<comment type="caution">
    <text evidence="8">The sequence shown here is derived from an EMBL/GenBank/DDBJ whole genome shotgun (WGS) entry which is preliminary data.</text>
</comment>
<dbReference type="GO" id="GO:0006351">
    <property type="term" value="P:DNA-templated transcription"/>
    <property type="evidence" value="ECO:0007669"/>
    <property type="project" value="InterPro"/>
</dbReference>